<feature type="transmembrane region" description="Helical" evidence="6">
    <location>
        <begin position="432"/>
        <end position="452"/>
    </location>
</feature>
<accession>A0A1M7ZYB3</accession>
<evidence type="ECO:0000256" key="4">
    <source>
        <dbReference type="ARBA" id="ARBA00022679"/>
    </source>
</evidence>
<evidence type="ECO:0000313" key="8">
    <source>
        <dbReference type="Proteomes" id="UP000184611"/>
    </source>
</evidence>
<dbReference type="OrthoDB" id="9766971at2"/>
<dbReference type="GO" id="GO:0005886">
    <property type="term" value="C:plasma membrane"/>
    <property type="evidence" value="ECO:0007669"/>
    <property type="project" value="UniProtKB-SubCell"/>
</dbReference>
<evidence type="ECO:0000256" key="3">
    <source>
        <dbReference type="ARBA" id="ARBA00022676"/>
    </source>
</evidence>
<keyword evidence="8" id="KW-1185">Reference proteome</keyword>
<dbReference type="STRING" id="416016.SAMN05443547_2235"/>
<keyword evidence="6" id="KW-0812">Transmembrane</keyword>
<evidence type="ECO:0000256" key="1">
    <source>
        <dbReference type="ARBA" id="ARBA00004236"/>
    </source>
</evidence>
<proteinExistence type="predicted"/>
<dbReference type="GO" id="GO:0085029">
    <property type="term" value="P:extracellular matrix assembly"/>
    <property type="evidence" value="ECO:0007669"/>
    <property type="project" value="TreeGrafter"/>
</dbReference>
<feature type="transmembrane region" description="Helical" evidence="6">
    <location>
        <begin position="464"/>
        <end position="484"/>
    </location>
</feature>
<dbReference type="CDD" id="cd06423">
    <property type="entry name" value="CESA_like"/>
    <property type="match status" value="1"/>
</dbReference>
<dbReference type="RefSeq" id="WP_084530288.1">
    <property type="nucleotide sequence ID" value="NZ_CBCSEA010000007.1"/>
</dbReference>
<feature type="transmembrane region" description="Helical" evidence="6">
    <location>
        <begin position="104"/>
        <end position="127"/>
    </location>
</feature>
<dbReference type="InterPro" id="IPR029044">
    <property type="entry name" value="Nucleotide-diphossugar_trans"/>
</dbReference>
<organism evidence="7 8">
    <name type="scientific">Flavobacterium cucumis</name>
    <dbReference type="NCBI Taxonomy" id="416016"/>
    <lineage>
        <taxon>Bacteria</taxon>
        <taxon>Pseudomonadati</taxon>
        <taxon>Bacteroidota</taxon>
        <taxon>Flavobacteriia</taxon>
        <taxon>Flavobacteriales</taxon>
        <taxon>Flavobacteriaceae</taxon>
        <taxon>Flavobacterium</taxon>
    </lineage>
</organism>
<keyword evidence="3" id="KW-0328">Glycosyltransferase</keyword>
<keyword evidence="5 6" id="KW-0472">Membrane</keyword>
<evidence type="ECO:0000313" key="7">
    <source>
        <dbReference type="EMBL" id="SHO73859.1"/>
    </source>
</evidence>
<evidence type="ECO:0000256" key="2">
    <source>
        <dbReference type="ARBA" id="ARBA00022475"/>
    </source>
</evidence>
<dbReference type="Pfam" id="PF13641">
    <property type="entry name" value="Glyco_tranf_2_3"/>
    <property type="match status" value="1"/>
</dbReference>
<dbReference type="PANTHER" id="PTHR22913:SF12">
    <property type="entry name" value="MANNURONAN SYNTHASE"/>
    <property type="match status" value="1"/>
</dbReference>
<keyword evidence="2" id="KW-1003">Cell membrane</keyword>
<sequence length="498" mass="56842">MKIENGKYTSEKVSNQSDQLFSFVLPVNGSTKNGFFTHLFLRLKSNVVQIKQQIFSLRALSKSQLVLMSTFMLLLTAAVLMYYLQPNFEAFHDSRLATDIGKLFFGITLVLLGYKFLFFLYSVYLYVKYRSIASVSDEELPTCTVIVPAYNEGALVWHTLKSLADSDYPKEKIQLLAIDDGSKDDTWQWILKAKEMLGDRLSIYQQPENKGKRHALYRGFHLGTGSIFVTVDSDSIVKADTLRNLVSPFVTSANCGAVAGNVKVLNNQKAIIPKMLNVSFVFSFEFVRSVESMFGSVLCTPGALAAYKREAVFNCLPEWINQTFMGKPSDIGEDRAMTNMILKQGYEVLFQRNAHVLTNVPETYKGLYKMFIRWGRSNVRENLSMVNYVFKNFRSGSKFGTRLLFLDQSFKLIMTYPALIFMLYFILSQPVLFVTATLFSILILSSIQVFFYAKRYTITESFWAYSYSLLYAFGLFWITPYAIITASKSGWLTRELTP</sequence>
<protein>
    <submittedName>
        <fullName evidence="7">Hyaluronan synthase</fullName>
    </submittedName>
</protein>
<name>A0A1M7ZYB3_9FLAO</name>
<reference evidence="8" key="1">
    <citation type="submission" date="2016-12" db="EMBL/GenBank/DDBJ databases">
        <authorList>
            <person name="Varghese N."/>
            <person name="Submissions S."/>
        </authorList>
    </citation>
    <scope>NUCLEOTIDE SEQUENCE [LARGE SCALE GENOMIC DNA]</scope>
    <source>
        <strain evidence="8">DSM 18830</strain>
    </source>
</reference>
<dbReference type="SUPFAM" id="SSF53448">
    <property type="entry name" value="Nucleotide-diphospho-sugar transferases"/>
    <property type="match status" value="1"/>
</dbReference>
<evidence type="ECO:0000256" key="5">
    <source>
        <dbReference type="ARBA" id="ARBA00023136"/>
    </source>
</evidence>
<gene>
    <name evidence="7" type="ORF">SAMN05443547_2235</name>
</gene>
<feature type="transmembrane region" description="Helical" evidence="6">
    <location>
        <begin position="403"/>
        <end position="426"/>
    </location>
</feature>
<dbReference type="PANTHER" id="PTHR22913">
    <property type="entry name" value="HYALURONAN SYNTHASE"/>
    <property type="match status" value="1"/>
</dbReference>
<dbReference type="GO" id="GO:0030213">
    <property type="term" value="P:hyaluronan biosynthetic process"/>
    <property type="evidence" value="ECO:0007669"/>
    <property type="project" value="TreeGrafter"/>
</dbReference>
<feature type="transmembrane region" description="Helical" evidence="6">
    <location>
        <begin position="65"/>
        <end position="84"/>
    </location>
</feature>
<keyword evidence="4" id="KW-0808">Transferase</keyword>
<dbReference type="Gene3D" id="3.90.550.10">
    <property type="entry name" value="Spore Coat Polysaccharide Biosynthesis Protein SpsA, Chain A"/>
    <property type="match status" value="1"/>
</dbReference>
<evidence type="ECO:0000256" key="6">
    <source>
        <dbReference type="SAM" id="Phobius"/>
    </source>
</evidence>
<dbReference type="Proteomes" id="UP000184611">
    <property type="component" value="Unassembled WGS sequence"/>
</dbReference>
<dbReference type="GO" id="GO:0050501">
    <property type="term" value="F:hyaluronan synthase activity"/>
    <property type="evidence" value="ECO:0007669"/>
    <property type="project" value="TreeGrafter"/>
</dbReference>
<comment type="subcellular location">
    <subcellularLocation>
        <location evidence="1">Cell membrane</location>
    </subcellularLocation>
</comment>
<dbReference type="EMBL" id="FRYK01000004">
    <property type="protein sequence ID" value="SHO73859.1"/>
    <property type="molecule type" value="Genomic_DNA"/>
</dbReference>
<keyword evidence="6" id="KW-1133">Transmembrane helix</keyword>
<dbReference type="AlphaFoldDB" id="A0A1M7ZYB3"/>